<organism evidence="2 3">
    <name type="scientific">Schizopora paradoxa</name>
    <dbReference type="NCBI Taxonomy" id="27342"/>
    <lineage>
        <taxon>Eukaryota</taxon>
        <taxon>Fungi</taxon>
        <taxon>Dikarya</taxon>
        <taxon>Basidiomycota</taxon>
        <taxon>Agaricomycotina</taxon>
        <taxon>Agaricomycetes</taxon>
        <taxon>Hymenochaetales</taxon>
        <taxon>Schizoporaceae</taxon>
        <taxon>Schizopora</taxon>
    </lineage>
</organism>
<dbReference type="InParanoid" id="A0A0H2S2A0"/>
<evidence type="ECO:0000313" key="2">
    <source>
        <dbReference type="EMBL" id="KLO18159.1"/>
    </source>
</evidence>
<sequence length="266" mass="31671">MAYLNRDETLPMRLSETQPMDYSPRDASRHFASTERPRQHRECDMYSRRYMHAEEYSHFPSDFMHPGTNGNLDYRASHLSTGASFSTYGRGEVSMGSGVAYNDFNFEQNSSKNDAFAPRQALRRRDRIQHQGQMRGHAVAPYPPIRNDYGYQMDRYARDTYIMEDQARRRPPSAYDGRRYDQRNFDVDCHREDEPYFHSASRLSRDFEKYEGSSDHHGSTGNRAYREHRYDQDGPYGYRRFEYDEGFVLYQSCRFVSPHLIQRFWL</sequence>
<keyword evidence="3" id="KW-1185">Reference proteome</keyword>
<evidence type="ECO:0000256" key="1">
    <source>
        <dbReference type="SAM" id="MobiDB-lite"/>
    </source>
</evidence>
<feature type="compositionally biased region" description="Basic and acidic residues" evidence="1">
    <location>
        <begin position="23"/>
        <end position="40"/>
    </location>
</feature>
<dbReference type="AlphaFoldDB" id="A0A0H2S2A0"/>
<feature type="region of interest" description="Disordered" evidence="1">
    <location>
        <begin position="1"/>
        <end position="40"/>
    </location>
</feature>
<protein>
    <submittedName>
        <fullName evidence="2">Uncharacterized protein</fullName>
    </submittedName>
</protein>
<proteinExistence type="predicted"/>
<name>A0A0H2S2A0_9AGAM</name>
<feature type="compositionally biased region" description="Basic and acidic residues" evidence="1">
    <location>
        <begin position="1"/>
        <end position="10"/>
    </location>
</feature>
<accession>A0A0H2S2A0</accession>
<gene>
    <name evidence="2" type="ORF">SCHPADRAFT_131820</name>
</gene>
<dbReference type="Proteomes" id="UP000053477">
    <property type="component" value="Unassembled WGS sequence"/>
</dbReference>
<evidence type="ECO:0000313" key="3">
    <source>
        <dbReference type="Proteomes" id="UP000053477"/>
    </source>
</evidence>
<feature type="region of interest" description="Disordered" evidence="1">
    <location>
        <begin position="208"/>
        <end position="228"/>
    </location>
</feature>
<dbReference type="EMBL" id="KQ085897">
    <property type="protein sequence ID" value="KLO18159.1"/>
    <property type="molecule type" value="Genomic_DNA"/>
</dbReference>
<reference evidence="2 3" key="1">
    <citation type="submission" date="2015-04" db="EMBL/GenBank/DDBJ databases">
        <title>Complete genome sequence of Schizopora paradoxa KUC8140, a cosmopolitan wood degrader in East Asia.</title>
        <authorList>
            <consortium name="DOE Joint Genome Institute"/>
            <person name="Min B."/>
            <person name="Park H."/>
            <person name="Jang Y."/>
            <person name="Kim J.-J."/>
            <person name="Kim K.H."/>
            <person name="Pangilinan J."/>
            <person name="Lipzen A."/>
            <person name="Riley R."/>
            <person name="Grigoriev I.V."/>
            <person name="Spatafora J.W."/>
            <person name="Choi I.-G."/>
        </authorList>
    </citation>
    <scope>NUCLEOTIDE SEQUENCE [LARGE SCALE GENOMIC DNA]</scope>
    <source>
        <strain evidence="2 3">KUC8140</strain>
    </source>
</reference>